<dbReference type="InterPro" id="IPR003673">
    <property type="entry name" value="CoA-Trfase_fam_III"/>
</dbReference>
<evidence type="ECO:0000256" key="1">
    <source>
        <dbReference type="ARBA" id="ARBA00022679"/>
    </source>
</evidence>
<dbReference type="EMBL" id="CP058214">
    <property type="protein sequence ID" value="QPC42700.1"/>
    <property type="molecule type" value="Genomic_DNA"/>
</dbReference>
<organism evidence="2 3">
    <name type="scientific">Kaustia mangrovi</name>
    <dbReference type="NCBI Taxonomy" id="2593653"/>
    <lineage>
        <taxon>Bacteria</taxon>
        <taxon>Pseudomonadati</taxon>
        <taxon>Pseudomonadota</taxon>
        <taxon>Alphaproteobacteria</taxon>
        <taxon>Hyphomicrobiales</taxon>
        <taxon>Parvibaculaceae</taxon>
        <taxon>Kaustia</taxon>
    </lineage>
</organism>
<dbReference type="GO" id="GO:0008410">
    <property type="term" value="F:CoA-transferase activity"/>
    <property type="evidence" value="ECO:0007669"/>
    <property type="project" value="TreeGrafter"/>
</dbReference>
<dbReference type="SUPFAM" id="SSF89796">
    <property type="entry name" value="CoA-transferase family III (CaiB/BaiF)"/>
    <property type="match status" value="1"/>
</dbReference>
<dbReference type="InterPro" id="IPR050483">
    <property type="entry name" value="CoA-transferase_III_domain"/>
</dbReference>
<dbReference type="InterPro" id="IPR044855">
    <property type="entry name" value="CoA-Trfase_III_dom3_sf"/>
</dbReference>
<dbReference type="InterPro" id="IPR023606">
    <property type="entry name" value="CoA-Trfase_III_dom_1_sf"/>
</dbReference>
<dbReference type="Gene3D" id="3.40.50.10540">
    <property type="entry name" value="Crotonobetainyl-coa:carnitine coa-transferase, domain 1"/>
    <property type="match status" value="1"/>
</dbReference>
<evidence type="ECO:0000313" key="3">
    <source>
        <dbReference type="Proteomes" id="UP000593594"/>
    </source>
</evidence>
<keyword evidence="1 2" id="KW-0808">Transferase</keyword>
<gene>
    <name evidence="2" type="ORF">HW532_08305</name>
</gene>
<evidence type="ECO:0000313" key="2">
    <source>
        <dbReference type="EMBL" id="QPC42700.1"/>
    </source>
</evidence>
<dbReference type="PANTHER" id="PTHR48207:SF4">
    <property type="entry name" value="BLL6097 PROTEIN"/>
    <property type="match status" value="1"/>
</dbReference>
<dbReference type="Proteomes" id="UP000593594">
    <property type="component" value="Chromosome"/>
</dbReference>
<proteinExistence type="predicted"/>
<dbReference type="Gene3D" id="3.30.1540.10">
    <property type="entry name" value="formyl-coa transferase, domain 3"/>
    <property type="match status" value="1"/>
</dbReference>
<dbReference type="AlphaFoldDB" id="A0A7S8C3G9"/>
<accession>A0A7S8C3G9</accession>
<protein>
    <submittedName>
        <fullName evidence="2">CoA transferase</fullName>
    </submittedName>
</protein>
<dbReference type="PANTHER" id="PTHR48207">
    <property type="entry name" value="SUCCINATE--HYDROXYMETHYLGLUTARATE COA-TRANSFERASE"/>
    <property type="match status" value="1"/>
</dbReference>
<sequence>MTALEGLKVVDLTHIMAGPTCTLMLADMGADVIKVEKLPGGDDTRRSIPPAIGEESAAFLMMNRSKRGIALDLRSEGGKRVLHRLLKEADVVVENYRRQTLPKLGFDYESLREDNPGLIYCAISGFGRTGPYKDRGGFDLVAQAMSGIMSITGTKKGEPPVKCGAPLTDITAGLLAVIGILAALRAREQTGRGQMVETSLLEAGIIHTYWQSAITLATGTSPGPMGSAHPLNAPYQAFETSDGWLVVGGANETNWRRLVDLLGAPELADDPRFRTNADRMQNLKALETALNAHFRQATTADWLERLEAAGVPAGPVYDIAQMHEDPQVRERDMVTDVEHATLGTVKTLGLPIKFSDTPGGPRFAAPVYGQHTSEILMEHGFSQAEIEALADEGAIGMAVTEE</sequence>
<reference evidence="2 3" key="1">
    <citation type="submission" date="2020-06" db="EMBL/GenBank/DDBJ databases">
        <title>Genome sequence of 2 isolates from Red Sea Mangroves.</title>
        <authorList>
            <person name="Sefrji F."/>
            <person name="Michoud G."/>
            <person name="Merlino G."/>
            <person name="Daffonchio D."/>
        </authorList>
    </citation>
    <scope>NUCLEOTIDE SEQUENCE [LARGE SCALE GENOMIC DNA]</scope>
    <source>
        <strain evidence="2 3">R1DC25</strain>
    </source>
</reference>
<keyword evidence="3" id="KW-1185">Reference proteome</keyword>
<dbReference type="KEGG" id="kmn:HW532_08305"/>
<name>A0A7S8C3G9_9HYPH</name>
<dbReference type="Pfam" id="PF02515">
    <property type="entry name" value="CoA_transf_3"/>
    <property type="match status" value="1"/>
</dbReference>
<dbReference type="RefSeq" id="WP_213163937.1">
    <property type="nucleotide sequence ID" value="NZ_CP058214.1"/>
</dbReference>